<evidence type="ECO:0000313" key="3">
    <source>
        <dbReference type="Proteomes" id="UP000776276"/>
    </source>
</evidence>
<evidence type="ECO:0000256" key="1">
    <source>
        <dbReference type="SAM" id="Phobius"/>
    </source>
</evidence>
<feature type="transmembrane region" description="Helical" evidence="1">
    <location>
        <begin position="51"/>
        <end position="73"/>
    </location>
</feature>
<protein>
    <submittedName>
        <fullName evidence="2">Uncharacterized protein</fullName>
    </submittedName>
</protein>
<dbReference type="EMBL" id="JAHKRT010000006">
    <property type="protein sequence ID" value="MBU3078712.1"/>
    <property type="molecule type" value="Genomic_DNA"/>
</dbReference>
<gene>
    <name evidence="2" type="ORF">KOF26_12620</name>
</gene>
<sequence length="78" mass="8637">MRTSARLIAITIIVDLFLLGIGGIAASRLRYYFASLDYFGRYGLAETVTHIWIGAAIVLVLFTGGMVYAIILLRRRGD</sequence>
<keyword evidence="1" id="KW-0472">Membrane</keyword>
<evidence type="ECO:0000313" key="2">
    <source>
        <dbReference type="EMBL" id="MBU3078712.1"/>
    </source>
</evidence>
<keyword evidence="3" id="KW-1185">Reference proteome</keyword>
<reference evidence="2 3" key="1">
    <citation type="submission" date="2021-06" db="EMBL/GenBank/DDBJ databases">
        <title>Sphingomonas sp. XMGL2, whole genome shotgun sequencing project.</title>
        <authorList>
            <person name="Zhao G."/>
            <person name="Shen L."/>
        </authorList>
    </citation>
    <scope>NUCLEOTIDE SEQUENCE [LARGE SCALE GENOMIC DNA]</scope>
    <source>
        <strain evidence="2 3">XMGL2</strain>
    </source>
</reference>
<keyword evidence="1" id="KW-0812">Transmembrane</keyword>
<keyword evidence="1" id="KW-1133">Transmembrane helix</keyword>
<accession>A0ABS6BM63</accession>
<organism evidence="2 3">
    <name type="scientific">Sphingomonas quercus</name>
    <dbReference type="NCBI Taxonomy" id="2842451"/>
    <lineage>
        <taxon>Bacteria</taxon>
        <taxon>Pseudomonadati</taxon>
        <taxon>Pseudomonadota</taxon>
        <taxon>Alphaproteobacteria</taxon>
        <taxon>Sphingomonadales</taxon>
        <taxon>Sphingomonadaceae</taxon>
        <taxon>Sphingomonas</taxon>
    </lineage>
</organism>
<dbReference type="Proteomes" id="UP000776276">
    <property type="component" value="Unassembled WGS sequence"/>
</dbReference>
<name>A0ABS6BM63_9SPHN</name>
<comment type="caution">
    <text evidence="2">The sequence shown here is derived from an EMBL/GenBank/DDBJ whole genome shotgun (WGS) entry which is preliminary data.</text>
</comment>
<feature type="transmembrane region" description="Helical" evidence="1">
    <location>
        <begin position="7"/>
        <end position="31"/>
    </location>
</feature>
<proteinExistence type="predicted"/>
<dbReference type="RefSeq" id="WP_216325369.1">
    <property type="nucleotide sequence ID" value="NZ_JAHKRT010000006.1"/>
</dbReference>